<feature type="compositionally biased region" description="Basic and acidic residues" evidence="1">
    <location>
        <begin position="43"/>
        <end position="63"/>
    </location>
</feature>
<evidence type="ECO:0000256" key="1">
    <source>
        <dbReference type="SAM" id="MobiDB-lite"/>
    </source>
</evidence>
<dbReference type="RefSeq" id="WP_026815713.1">
    <property type="nucleotide sequence ID" value="NZ_AUFF01000001.1"/>
</dbReference>
<accession>A0A091BZE0</accession>
<sequence length="63" mass="6995">MHWLVVGGGIVLVVALVLLRRRLMDDAGPGRVSTVDPMPWDGSPRRASDREPERRDTGDRDAD</sequence>
<comment type="caution">
    <text evidence="2">The sequence shown here is derived from an EMBL/GenBank/DDBJ whole genome shotgun (WGS) entry which is preliminary data.</text>
</comment>
<name>A0A091BZE0_9GAMM</name>
<dbReference type="STRING" id="1121013.GCA_000426365_00138"/>
<feature type="region of interest" description="Disordered" evidence="1">
    <location>
        <begin position="27"/>
        <end position="63"/>
    </location>
</feature>
<protein>
    <submittedName>
        <fullName evidence="2">Uncharacterized protein</fullName>
    </submittedName>
</protein>
<evidence type="ECO:0000313" key="2">
    <source>
        <dbReference type="EMBL" id="KFN49735.1"/>
    </source>
</evidence>
<proteinExistence type="predicted"/>
<evidence type="ECO:0000313" key="3">
    <source>
        <dbReference type="Proteomes" id="UP000029391"/>
    </source>
</evidence>
<reference evidence="2 3" key="1">
    <citation type="submission" date="2013-09" db="EMBL/GenBank/DDBJ databases">
        <title>Genome sequencing of Arenimonas composti.</title>
        <authorList>
            <person name="Chen F."/>
            <person name="Wang G."/>
        </authorList>
    </citation>
    <scope>NUCLEOTIDE SEQUENCE [LARGE SCALE GENOMIC DNA]</scope>
    <source>
        <strain evidence="2 3">TR7-09</strain>
    </source>
</reference>
<dbReference type="Proteomes" id="UP000029391">
    <property type="component" value="Unassembled WGS sequence"/>
</dbReference>
<dbReference type="EMBL" id="AWXU01000030">
    <property type="protein sequence ID" value="KFN49735.1"/>
    <property type="molecule type" value="Genomic_DNA"/>
</dbReference>
<dbReference type="AlphaFoldDB" id="A0A091BZE0"/>
<gene>
    <name evidence="2" type="ORF">P873_09260</name>
</gene>
<organism evidence="2 3">
    <name type="scientific">Arenimonas composti TR7-09 = DSM 18010</name>
    <dbReference type="NCBI Taxonomy" id="1121013"/>
    <lineage>
        <taxon>Bacteria</taxon>
        <taxon>Pseudomonadati</taxon>
        <taxon>Pseudomonadota</taxon>
        <taxon>Gammaproteobacteria</taxon>
        <taxon>Lysobacterales</taxon>
        <taxon>Lysobacteraceae</taxon>
        <taxon>Arenimonas</taxon>
    </lineage>
</organism>
<keyword evidence="3" id="KW-1185">Reference proteome</keyword>